<comment type="cofactor">
    <cofactor evidence="1 6">
        <name>(R)-lipoate</name>
        <dbReference type="ChEBI" id="CHEBI:83088"/>
    </cofactor>
</comment>
<dbReference type="CDD" id="cd06849">
    <property type="entry name" value="lipoyl_domain"/>
    <property type="match status" value="1"/>
</dbReference>
<dbReference type="PANTHER" id="PTHR43178:SF5">
    <property type="entry name" value="LIPOAMIDE ACYLTRANSFERASE COMPONENT OF BRANCHED-CHAIN ALPHA-KETO ACID DEHYDROGENASE COMPLEX, MITOCHONDRIAL"/>
    <property type="match status" value="1"/>
</dbReference>
<dbReference type="SUPFAM" id="SSF51230">
    <property type="entry name" value="Single hybrid motif"/>
    <property type="match status" value="1"/>
</dbReference>
<gene>
    <name evidence="10" type="ORF">HLI_02570</name>
</gene>
<evidence type="ECO:0000259" key="8">
    <source>
        <dbReference type="PROSITE" id="PS50968"/>
    </source>
</evidence>
<evidence type="ECO:0000256" key="3">
    <source>
        <dbReference type="ARBA" id="ARBA00022679"/>
    </source>
</evidence>
<evidence type="ECO:0000313" key="10">
    <source>
        <dbReference type="EMBL" id="QAS51168.1"/>
    </source>
</evidence>
<evidence type="ECO:0000256" key="5">
    <source>
        <dbReference type="ARBA" id="ARBA00023315"/>
    </source>
</evidence>
<dbReference type="InterPro" id="IPR050743">
    <property type="entry name" value="2-oxoacid_DH_E2_comp"/>
</dbReference>
<reference evidence="10 11" key="1">
    <citation type="submission" date="2018-01" db="EMBL/GenBank/DDBJ databases">
        <title>The whole genome sequencing and assembly of Halobacillus litoralis ERB031 strain.</title>
        <authorList>
            <person name="Lee S.-J."/>
            <person name="Park M.-K."/>
            <person name="Kim J.-Y."/>
            <person name="Lee Y.-J."/>
            <person name="Yi H."/>
            <person name="Bahn Y.-S."/>
            <person name="Kim J.F."/>
            <person name="Lee D.-W."/>
        </authorList>
    </citation>
    <scope>NUCLEOTIDE SEQUENCE [LARGE SCALE GENOMIC DNA]</scope>
    <source>
        <strain evidence="10 11">ERB 031</strain>
    </source>
</reference>
<feature type="compositionally biased region" description="Low complexity" evidence="7">
    <location>
        <begin position="170"/>
        <end position="184"/>
    </location>
</feature>
<evidence type="ECO:0000313" key="11">
    <source>
        <dbReference type="Proteomes" id="UP000287756"/>
    </source>
</evidence>
<dbReference type="PROSITE" id="PS51826">
    <property type="entry name" value="PSBD"/>
    <property type="match status" value="1"/>
</dbReference>
<dbReference type="Proteomes" id="UP000287756">
    <property type="component" value="Chromosome"/>
</dbReference>
<dbReference type="PANTHER" id="PTHR43178">
    <property type="entry name" value="DIHYDROLIPOAMIDE ACETYLTRANSFERASE COMPONENT OF PYRUVATE DEHYDROGENASE COMPLEX"/>
    <property type="match status" value="1"/>
</dbReference>
<dbReference type="InterPro" id="IPR003016">
    <property type="entry name" value="2-oxoA_DH_lipoyl-BS"/>
</dbReference>
<dbReference type="OrthoDB" id="9805770at2"/>
<feature type="domain" description="Peripheral subunit-binding (PSBD)" evidence="9">
    <location>
        <begin position="132"/>
        <end position="169"/>
    </location>
</feature>
<dbReference type="Gene3D" id="4.10.320.10">
    <property type="entry name" value="E3-binding domain"/>
    <property type="match status" value="1"/>
</dbReference>
<keyword evidence="4 6" id="KW-0450">Lipoyl</keyword>
<dbReference type="PROSITE" id="PS00189">
    <property type="entry name" value="LIPOYL"/>
    <property type="match status" value="1"/>
</dbReference>
<keyword evidence="5 6" id="KW-0012">Acyltransferase</keyword>
<name>A0A410M913_9BACI</name>
<protein>
    <recommendedName>
        <fullName evidence="6">Dihydrolipoamide acetyltransferase component of pyruvate dehydrogenase complex</fullName>
        <ecNumber evidence="6">2.3.1.-</ecNumber>
    </recommendedName>
</protein>
<dbReference type="Gene3D" id="2.40.50.100">
    <property type="match status" value="1"/>
</dbReference>
<dbReference type="EC" id="2.3.1.-" evidence="6"/>
<evidence type="ECO:0000256" key="7">
    <source>
        <dbReference type="SAM" id="MobiDB-lite"/>
    </source>
</evidence>
<dbReference type="GO" id="GO:0005737">
    <property type="term" value="C:cytoplasm"/>
    <property type="evidence" value="ECO:0007669"/>
    <property type="project" value="TreeGrafter"/>
</dbReference>
<evidence type="ECO:0000256" key="4">
    <source>
        <dbReference type="ARBA" id="ARBA00022823"/>
    </source>
</evidence>
<dbReference type="InterPro" id="IPR023213">
    <property type="entry name" value="CAT-like_dom_sf"/>
</dbReference>
<dbReference type="Pfam" id="PF02817">
    <property type="entry name" value="E3_binding"/>
    <property type="match status" value="1"/>
</dbReference>
<dbReference type="InterPro" id="IPR004167">
    <property type="entry name" value="PSBD"/>
</dbReference>
<sequence>MAFEFKLPDIGEGIHEGEIAKWFVKPGDEIKEDDVLCEVQNDKAVVEIPSQVDGTVKEIHVDEGETTTVGTVIITIDDGSEDTGSSEEEEEPKEEEKEAPKEESKEEKEDSGSDQPAASSDDSDVDEDKRVVAMPSVRKFARDNEVDIRKVQGSGKNGRVLKEDVESFMDGGQAEAASEGSADQQQEESAETSTQQAAPAAGEAYPETREKMSGIRKAISKAMVNSKHTAPHVTLMDEVDVSELVAHRKKFKSVAAEQEIKLTYLPYVVKSLVSTLKKYPVLNTSIDDNTDEIIQKHYYNIGIAADTEKGLMVPVVKDADRKSVFSISSEINELAVKARDGKLSSEEMKGASTTITNIGSAGGQWFTPVINHPEVAILGIGRIADKPIVRDGEVVVAPVLAISLSFDHRIIDGATAQHAMNNIKRLLNDPQLIMMEA</sequence>
<proteinExistence type="inferred from homology"/>
<dbReference type="SUPFAM" id="SSF52777">
    <property type="entry name" value="CoA-dependent acyltransferases"/>
    <property type="match status" value="1"/>
</dbReference>
<dbReference type="SUPFAM" id="SSF47005">
    <property type="entry name" value="Peripheral subunit-binding domain of 2-oxo acid dehydrogenase complex"/>
    <property type="match status" value="1"/>
</dbReference>
<dbReference type="Pfam" id="PF00364">
    <property type="entry name" value="Biotin_lipoyl"/>
    <property type="match status" value="1"/>
</dbReference>
<dbReference type="GO" id="GO:0016407">
    <property type="term" value="F:acetyltransferase activity"/>
    <property type="evidence" value="ECO:0007669"/>
    <property type="project" value="TreeGrafter"/>
</dbReference>
<dbReference type="EMBL" id="CP026118">
    <property type="protein sequence ID" value="QAS51168.1"/>
    <property type="molecule type" value="Genomic_DNA"/>
</dbReference>
<evidence type="ECO:0000256" key="1">
    <source>
        <dbReference type="ARBA" id="ARBA00001938"/>
    </source>
</evidence>
<dbReference type="KEGG" id="hli:HLI_02570"/>
<dbReference type="GO" id="GO:0031405">
    <property type="term" value="F:lipoic acid binding"/>
    <property type="evidence" value="ECO:0007669"/>
    <property type="project" value="TreeGrafter"/>
</dbReference>
<dbReference type="AlphaFoldDB" id="A0A410M913"/>
<dbReference type="InterPro" id="IPR001078">
    <property type="entry name" value="2-oxoacid_DH_actylTfrase"/>
</dbReference>
<dbReference type="RefSeq" id="WP_128522928.1">
    <property type="nucleotide sequence ID" value="NZ_CANLVY010000004.1"/>
</dbReference>
<dbReference type="Gene3D" id="3.30.559.10">
    <property type="entry name" value="Chloramphenicol acetyltransferase-like domain"/>
    <property type="match status" value="1"/>
</dbReference>
<dbReference type="FunFam" id="3.30.559.10:FF:000007">
    <property type="entry name" value="Dihydrolipoamide acetyltransferase component of pyruvate dehydrogenase complex"/>
    <property type="match status" value="1"/>
</dbReference>
<evidence type="ECO:0000256" key="6">
    <source>
        <dbReference type="RuleBase" id="RU003423"/>
    </source>
</evidence>
<feature type="compositionally biased region" description="Basic and acidic residues" evidence="7">
    <location>
        <begin position="94"/>
        <end position="111"/>
    </location>
</feature>
<dbReference type="PROSITE" id="PS50968">
    <property type="entry name" value="BIOTINYL_LIPOYL"/>
    <property type="match status" value="1"/>
</dbReference>
<feature type="region of interest" description="Disordered" evidence="7">
    <location>
        <begin position="170"/>
        <end position="210"/>
    </location>
</feature>
<dbReference type="InterPro" id="IPR011053">
    <property type="entry name" value="Single_hybrid_motif"/>
</dbReference>
<comment type="similarity">
    <text evidence="2 6">Belongs to the 2-oxoacid dehydrogenase family.</text>
</comment>
<evidence type="ECO:0000256" key="2">
    <source>
        <dbReference type="ARBA" id="ARBA00007317"/>
    </source>
</evidence>
<dbReference type="InterPro" id="IPR000089">
    <property type="entry name" value="Biotin_lipoyl"/>
</dbReference>
<dbReference type="Pfam" id="PF00198">
    <property type="entry name" value="2-oxoacid_dh"/>
    <property type="match status" value="1"/>
</dbReference>
<evidence type="ECO:0000259" key="9">
    <source>
        <dbReference type="PROSITE" id="PS51826"/>
    </source>
</evidence>
<accession>A0A410M913</accession>
<organism evidence="10 11">
    <name type="scientific">Halobacillus litoralis</name>
    <dbReference type="NCBI Taxonomy" id="45668"/>
    <lineage>
        <taxon>Bacteria</taxon>
        <taxon>Bacillati</taxon>
        <taxon>Bacillota</taxon>
        <taxon>Bacilli</taxon>
        <taxon>Bacillales</taxon>
        <taxon>Bacillaceae</taxon>
        <taxon>Halobacillus</taxon>
    </lineage>
</organism>
<feature type="compositionally biased region" description="Acidic residues" evidence="7">
    <location>
        <begin position="78"/>
        <end position="93"/>
    </location>
</feature>
<feature type="domain" description="Lipoyl-binding" evidence="8">
    <location>
        <begin position="2"/>
        <end position="77"/>
    </location>
</feature>
<keyword evidence="3 6" id="KW-0808">Transferase</keyword>
<dbReference type="InterPro" id="IPR036625">
    <property type="entry name" value="E3-bd_dom_sf"/>
</dbReference>
<feature type="region of interest" description="Disordered" evidence="7">
    <location>
        <begin position="77"/>
        <end position="136"/>
    </location>
</feature>